<reference evidence="14 15" key="1">
    <citation type="submission" date="2021-05" db="EMBL/GenBank/DDBJ databases">
        <authorList>
            <person name="Zhang Z.D."/>
            <person name="Osman G."/>
        </authorList>
    </citation>
    <scope>NUCLEOTIDE SEQUENCE [LARGE SCALE GENOMIC DNA]</scope>
    <source>
        <strain evidence="14 15">KCTC 32217</strain>
    </source>
</reference>
<dbReference type="InterPro" id="IPR023299">
    <property type="entry name" value="ATPase_P-typ_cyto_dom_N"/>
</dbReference>
<proteinExistence type="inferred from homology"/>
<keyword evidence="9" id="KW-1278">Translocase</keyword>
<dbReference type="NCBIfam" id="TIGR01494">
    <property type="entry name" value="ATPase_P-type"/>
    <property type="match status" value="2"/>
</dbReference>
<dbReference type="Pfam" id="PF13246">
    <property type="entry name" value="Cation_ATPase"/>
    <property type="match status" value="1"/>
</dbReference>
<dbReference type="InterPro" id="IPR044492">
    <property type="entry name" value="P_typ_ATPase_HD_dom"/>
</dbReference>
<keyword evidence="5 12" id="KW-0812">Transmembrane</keyword>
<evidence type="ECO:0000256" key="1">
    <source>
        <dbReference type="ARBA" id="ARBA00004651"/>
    </source>
</evidence>
<evidence type="ECO:0000313" key="15">
    <source>
        <dbReference type="Proteomes" id="UP001319104"/>
    </source>
</evidence>
<feature type="transmembrane region" description="Helical" evidence="12">
    <location>
        <begin position="79"/>
        <end position="98"/>
    </location>
</feature>
<evidence type="ECO:0000256" key="9">
    <source>
        <dbReference type="ARBA" id="ARBA00022967"/>
    </source>
</evidence>
<dbReference type="Pfam" id="PF00689">
    <property type="entry name" value="Cation_ATPase_C"/>
    <property type="match status" value="1"/>
</dbReference>
<feature type="domain" description="Cation-transporting P-type ATPase N-terminal" evidence="13">
    <location>
        <begin position="2"/>
        <end position="75"/>
    </location>
</feature>
<dbReference type="PRINTS" id="PR00120">
    <property type="entry name" value="HATPASE"/>
</dbReference>
<dbReference type="Gene3D" id="3.40.50.1000">
    <property type="entry name" value="HAD superfamily/HAD-like"/>
    <property type="match status" value="1"/>
</dbReference>
<dbReference type="FunFam" id="2.70.150.10:FF:000160">
    <property type="entry name" value="Sarcoplasmic/endoplasmic reticulum calcium ATPase 1"/>
    <property type="match status" value="1"/>
</dbReference>
<comment type="subcellular location">
    <subcellularLocation>
        <location evidence="1">Cell membrane</location>
        <topology evidence="1">Multi-pass membrane protein</topology>
    </subcellularLocation>
</comment>
<dbReference type="GO" id="GO:0005524">
    <property type="term" value="F:ATP binding"/>
    <property type="evidence" value="ECO:0007669"/>
    <property type="project" value="UniProtKB-KW"/>
</dbReference>
<dbReference type="PANTHER" id="PTHR43294">
    <property type="entry name" value="SODIUM/POTASSIUM-TRANSPORTING ATPASE SUBUNIT ALPHA"/>
    <property type="match status" value="1"/>
</dbReference>
<evidence type="ECO:0000256" key="8">
    <source>
        <dbReference type="ARBA" id="ARBA00022842"/>
    </source>
</evidence>
<dbReference type="Gene3D" id="2.70.150.10">
    <property type="entry name" value="Calcium-transporting ATPase, cytoplasmic transduction domain A"/>
    <property type="match status" value="1"/>
</dbReference>
<evidence type="ECO:0000256" key="3">
    <source>
        <dbReference type="ARBA" id="ARBA00022475"/>
    </source>
</evidence>
<evidence type="ECO:0000256" key="6">
    <source>
        <dbReference type="ARBA" id="ARBA00022741"/>
    </source>
</evidence>
<evidence type="ECO:0000256" key="4">
    <source>
        <dbReference type="ARBA" id="ARBA00022553"/>
    </source>
</evidence>
<dbReference type="SUPFAM" id="SSF81660">
    <property type="entry name" value="Metal cation-transporting ATPase, ATP-binding domain N"/>
    <property type="match status" value="1"/>
</dbReference>
<evidence type="ECO:0000256" key="12">
    <source>
        <dbReference type="SAM" id="Phobius"/>
    </source>
</evidence>
<evidence type="ECO:0000256" key="5">
    <source>
        <dbReference type="ARBA" id="ARBA00022692"/>
    </source>
</evidence>
<dbReference type="GO" id="GO:0005886">
    <property type="term" value="C:plasma membrane"/>
    <property type="evidence" value="ECO:0007669"/>
    <property type="project" value="UniProtKB-SubCell"/>
</dbReference>
<keyword evidence="7" id="KW-0067">ATP-binding</keyword>
<evidence type="ECO:0000256" key="11">
    <source>
        <dbReference type="ARBA" id="ARBA00023136"/>
    </source>
</evidence>
<keyword evidence="3" id="KW-1003">Cell membrane</keyword>
<dbReference type="PANTHER" id="PTHR43294:SF21">
    <property type="entry name" value="CATION TRANSPORTING ATPASE"/>
    <property type="match status" value="1"/>
</dbReference>
<feature type="transmembrane region" description="Helical" evidence="12">
    <location>
        <begin position="273"/>
        <end position="295"/>
    </location>
</feature>
<keyword evidence="11 12" id="KW-0472">Membrane</keyword>
<name>A0AAP2G327_9BACT</name>
<evidence type="ECO:0000256" key="7">
    <source>
        <dbReference type="ARBA" id="ARBA00022840"/>
    </source>
</evidence>
<dbReference type="SUPFAM" id="SSF81653">
    <property type="entry name" value="Calcium ATPase, transduction domain A"/>
    <property type="match status" value="1"/>
</dbReference>
<sequence length="896" mass="98798">MNWHALSTDEALGKLNSGVTGLRETEIQDRRTRYGFNEIPEPAAKHWVWILLKQFQSLLILILFIAATIAFLTDHQADFYIILAVIFINTTIGFIQEYKAEKAVASLRSYIEIKSKVIREGQTIQIPARDLVPGDIIILEEGDHIPADGRLIEAKNIRAIEAPLTGESVPVNKSTDQLPEGKVLADRSNMVYKGTFIAGGFALAMVTSTGLSTALGEIAQSLDTIKVAKTNFQKKTDVLAKQMAFIAIISALLLFTVAYFVQKAPLEETLLIAIAALVSSIPEGLPAVLSIVLAIGANRMAKRKAIIREFTATETLGAVTTIITDKTGTLTQNTLTVRKLSVPGEYEWNVSGEGWMPVGDFTFKDKICDLDETPMMKLLFKICTWSNNSSIKHDNETDRYQLVGDPTEGALLVLARKGGYSPLTSDFIAKLDDMPFNSTIKMRASLIDEMGKRQILVVGAPEQVLDKSLKCLRDNGEIRLDSVEKARVRKKIDQWSSNSMRVIALAYKDVDTDTSKLEEEDINNLVFAGLVGMIDPPRPDVKDAVQKSKQAGIRVVMATGDHINTAISIAKATGIIEEEDNREPLALTETQLLNLDEKEFEHAIQHVDVFARLTPNMKLKIATALQKKGELIAMTGDGVNDAPALKKADVGVAMGIMGTDVARDSAKVILADDNFSTIIKAVEEGRIVFNNTRHTSFFLLITNFAEIATLLTAVLLGMPVPLTATQILWLNLVTDGTCTTAMATEKGHGHELRSKPVNPKEKILNKTVVPFLFINAALMTVLALGAFNYFLPEGLQKARSAAFLIMAFCQLFNVFNMRTLSLSIFKIGLFSNKYVNIALIVSLVIQILIIEVPFFEDLFQFDPISFSELMVLGLLSSSVLWFGEAYKFIRDKFNLK</sequence>
<dbReference type="Gene3D" id="3.40.1110.10">
    <property type="entry name" value="Calcium-transporting ATPase, cytoplasmic domain N"/>
    <property type="match status" value="1"/>
</dbReference>
<dbReference type="InterPro" id="IPR004014">
    <property type="entry name" value="ATPase_P-typ_cation-transptr_N"/>
</dbReference>
<dbReference type="InterPro" id="IPR006068">
    <property type="entry name" value="ATPase_P-typ_cation-transptr_C"/>
</dbReference>
<keyword evidence="10 12" id="KW-1133">Transmembrane helix</keyword>
<feature type="transmembrane region" description="Helical" evidence="12">
    <location>
        <begin position="243"/>
        <end position="261"/>
    </location>
</feature>
<dbReference type="SFLD" id="SFLDF00027">
    <property type="entry name" value="p-type_atpase"/>
    <property type="match status" value="1"/>
</dbReference>
<dbReference type="PRINTS" id="PR00119">
    <property type="entry name" value="CATATPASE"/>
</dbReference>
<dbReference type="InterPro" id="IPR023298">
    <property type="entry name" value="ATPase_P-typ_TM_dom_sf"/>
</dbReference>
<dbReference type="GO" id="GO:0016887">
    <property type="term" value="F:ATP hydrolysis activity"/>
    <property type="evidence" value="ECO:0007669"/>
    <property type="project" value="InterPro"/>
</dbReference>
<dbReference type="SFLD" id="SFLDG00002">
    <property type="entry name" value="C1.7:_P-type_atpase_like"/>
    <property type="match status" value="1"/>
</dbReference>
<dbReference type="EMBL" id="JAHCMY010000001">
    <property type="protein sequence ID" value="MBS9522995.1"/>
    <property type="molecule type" value="Genomic_DNA"/>
</dbReference>
<dbReference type="AlphaFoldDB" id="A0AAP2G327"/>
<keyword evidence="15" id="KW-1185">Reference proteome</keyword>
<evidence type="ECO:0000256" key="2">
    <source>
        <dbReference type="ARBA" id="ARBA00005675"/>
    </source>
</evidence>
<evidence type="ECO:0000259" key="13">
    <source>
        <dbReference type="SMART" id="SM00831"/>
    </source>
</evidence>
<dbReference type="Gene3D" id="1.20.1110.10">
    <property type="entry name" value="Calcium-transporting ATPase, transmembrane domain"/>
    <property type="match status" value="1"/>
</dbReference>
<dbReference type="InterPro" id="IPR018303">
    <property type="entry name" value="ATPase_P-typ_P_site"/>
</dbReference>
<dbReference type="SFLD" id="SFLDS00003">
    <property type="entry name" value="Haloacid_Dehalogenase"/>
    <property type="match status" value="1"/>
</dbReference>
<dbReference type="InterPro" id="IPR023214">
    <property type="entry name" value="HAD_sf"/>
</dbReference>
<keyword evidence="8" id="KW-0460">Magnesium</keyword>
<gene>
    <name evidence="14" type="ORF">KI659_03100</name>
</gene>
<feature type="transmembrane region" description="Helical" evidence="12">
    <location>
        <begin position="834"/>
        <end position="854"/>
    </location>
</feature>
<dbReference type="Pfam" id="PF00690">
    <property type="entry name" value="Cation_ATPase_N"/>
    <property type="match status" value="1"/>
</dbReference>
<evidence type="ECO:0000256" key="10">
    <source>
        <dbReference type="ARBA" id="ARBA00022989"/>
    </source>
</evidence>
<feature type="transmembrane region" description="Helical" evidence="12">
    <location>
        <begin position="55"/>
        <end position="73"/>
    </location>
</feature>
<feature type="transmembrane region" description="Helical" evidence="12">
    <location>
        <begin position="866"/>
        <end position="886"/>
    </location>
</feature>
<dbReference type="PROSITE" id="PS00154">
    <property type="entry name" value="ATPASE_E1_E2"/>
    <property type="match status" value="1"/>
</dbReference>
<dbReference type="Proteomes" id="UP001319104">
    <property type="component" value="Unassembled WGS sequence"/>
</dbReference>
<feature type="transmembrane region" description="Helical" evidence="12">
    <location>
        <begin position="768"/>
        <end position="790"/>
    </location>
</feature>
<comment type="caution">
    <text evidence="14">The sequence shown here is derived from an EMBL/GenBank/DDBJ whole genome shotgun (WGS) entry which is preliminary data.</text>
</comment>
<comment type="similarity">
    <text evidence="2">Belongs to the cation transport ATPase (P-type) (TC 3.A.3) family. Type IIA subfamily.</text>
</comment>
<dbReference type="RefSeq" id="WP_213943863.1">
    <property type="nucleotide sequence ID" value="NZ_JAHCMY010000001.1"/>
</dbReference>
<keyword evidence="4" id="KW-0597">Phosphoprotein</keyword>
<evidence type="ECO:0000313" key="14">
    <source>
        <dbReference type="EMBL" id="MBS9522995.1"/>
    </source>
</evidence>
<dbReference type="Pfam" id="PF00122">
    <property type="entry name" value="E1-E2_ATPase"/>
    <property type="match status" value="1"/>
</dbReference>
<dbReference type="InterPro" id="IPR050510">
    <property type="entry name" value="Cation_transp_ATPase_P-type"/>
</dbReference>
<accession>A0AAP2G327</accession>
<dbReference type="SUPFAM" id="SSF56784">
    <property type="entry name" value="HAD-like"/>
    <property type="match status" value="1"/>
</dbReference>
<dbReference type="SMART" id="SM00831">
    <property type="entry name" value="Cation_ATPase_N"/>
    <property type="match status" value="1"/>
</dbReference>
<dbReference type="InterPro" id="IPR001757">
    <property type="entry name" value="P_typ_ATPase"/>
</dbReference>
<dbReference type="InterPro" id="IPR008250">
    <property type="entry name" value="ATPase_P-typ_transduc_dom_A_sf"/>
</dbReference>
<organism evidence="14 15">
    <name type="scientific">Litoribacter ruber</name>
    <dbReference type="NCBI Taxonomy" id="702568"/>
    <lineage>
        <taxon>Bacteria</taxon>
        <taxon>Pseudomonadati</taxon>
        <taxon>Bacteroidota</taxon>
        <taxon>Cytophagia</taxon>
        <taxon>Cytophagales</taxon>
        <taxon>Cyclobacteriaceae</taxon>
        <taxon>Litoribacter</taxon>
    </lineage>
</organism>
<dbReference type="InterPro" id="IPR059000">
    <property type="entry name" value="ATPase_P-type_domA"/>
</dbReference>
<protein>
    <submittedName>
        <fullName evidence="14">HAD-IC family P-type ATPase</fullName>
    </submittedName>
</protein>
<dbReference type="InterPro" id="IPR036412">
    <property type="entry name" value="HAD-like_sf"/>
</dbReference>
<keyword evidence="6" id="KW-0547">Nucleotide-binding</keyword>
<dbReference type="SUPFAM" id="SSF81665">
    <property type="entry name" value="Calcium ATPase, transmembrane domain M"/>
    <property type="match status" value="1"/>
</dbReference>